<feature type="compositionally biased region" description="Polar residues" evidence="1">
    <location>
        <begin position="183"/>
        <end position="196"/>
    </location>
</feature>
<proteinExistence type="predicted"/>
<keyword evidence="2" id="KW-0812">Transmembrane</keyword>
<evidence type="ECO:0000256" key="2">
    <source>
        <dbReference type="SAM" id="Phobius"/>
    </source>
</evidence>
<feature type="compositionally biased region" description="Polar residues" evidence="1">
    <location>
        <begin position="207"/>
        <end position="220"/>
    </location>
</feature>
<feature type="signal peptide" evidence="3">
    <location>
        <begin position="1"/>
        <end position="23"/>
    </location>
</feature>
<organism evidence="4 5">
    <name type="scientific">Adineta ricciae</name>
    <name type="common">Rotifer</name>
    <dbReference type="NCBI Taxonomy" id="249248"/>
    <lineage>
        <taxon>Eukaryota</taxon>
        <taxon>Metazoa</taxon>
        <taxon>Spiralia</taxon>
        <taxon>Gnathifera</taxon>
        <taxon>Rotifera</taxon>
        <taxon>Eurotatoria</taxon>
        <taxon>Bdelloidea</taxon>
        <taxon>Adinetida</taxon>
        <taxon>Adinetidae</taxon>
        <taxon>Adineta</taxon>
    </lineage>
</organism>
<keyword evidence="2" id="KW-0472">Membrane</keyword>
<keyword evidence="5" id="KW-1185">Reference proteome</keyword>
<gene>
    <name evidence="4" type="ORF">XAT740_LOCUS23664</name>
</gene>
<evidence type="ECO:0000313" key="4">
    <source>
        <dbReference type="EMBL" id="CAF1200753.1"/>
    </source>
</evidence>
<reference evidence="4" key="1">
    <citation type="submission" date="2021-02" db="EMBL/GenBank/DDBJ databases">
        <authorList>
            <person name="Nowell W R."/>
        </authorList>
    </citation>
    <scope>NUCLEOTIDE SEQUENCE</scope>
</reference>
<protein>
    <submittedName>
        <fullName evidence="4">Uncharacterized protein</fullName>
    </submittedName>
</protein>
<feature type="region of interest" description="Disordered" evidence="1">
    <location>
        <begin position="92"/>
        <end position="220"/>
    </location>
</feature>
<dbReference type="EMBL" id="CAJNOR010001797">
    <property type="protein sequence ID" value="CAF1200753.1"/>
    <property type="molecule type" value="Genomic_DNA"/>
</dbReference>
<feature type="chain" id="PRO_5032380296" evidence="3">
    <location>
        <begin position="24"/>
        <end position="220"/>
    </location>
</feature>
<feature type="compositionally biased region" description="Low complexity" evidence="1">
    <location>
        <begin position="92"/>
        <end position="121"/>
    </location>
</feature>
<dbReference type="AlphaFoldDB" id="A0A814WNH2"/>
<feature type="transmembrane region" description="Helical" evidence="2">
    <location>
        <begin position="59"/>
        <end position="87"/>
    </location>
</feature>
<keyword evidence="3" id="KW-0732">Signal</keyword>
<evidence type="ECO:0000313" key="5">
    <source>
        <dbReference type="Proteomes" id="UP000663828"/>
    </source>
</evidence>
<comment type="caution">
    <text evidence="4">The sequence shown here is derived from an EMBL/GenBank/DDBJ whole genome shotgun (WGS) entry which is preliminary data.</text>
</comment>
<evidence type="ECO:0000256" key="1">
    <source>
        <dbReference type="SAM" id="MobiDB-lite"/>
    </source>
</evidence>
<name>A0A814WNH2_ADIRI</name>
<feature type="compositionally biased region" description="Basic and acidic residues" evidence="1">
    <location>
        <begin position="197"/>
        <end position="206"/>
    </location>
</feature>
<feature type="compositionally biased region" description="Polar residues" evidence="1">
    <location>
        <begin position="162"/>
        <end position="172"/>
    </location>
</feature>
<accession>A0A814WNH2</accession>
<dbReference type="Proteomes" id="UP000663828">
    <property type="component" value="Unassembled WGS sequence"/>
</dbReference>
<sequence>MMILRNKIFNIFIEFSLLHFVLAQNESRNDSRTDSNGAECPNPGDFPLFGPSSCISREAYTAIFLASIILAGVSFLLLIGLSIIFCLRRSKSSRSTDSDGGMSSRTSSASHSSISRVGISSQTRESQHESKHFQQSSSAYHGHTIAPDSSAPYTAVKPVSKQPISTKVTTVVHTKASVHEMTSHQTGKPSRQTTSRQIDRERKNRYSNDSSQDGNISSQF</sequence>
<evidence type="ECO:0000256" key="3">
    <source>
        <dbReference type="SAM" id="SignalP"/>
    </source>
</evidence>
<keyword evidence="2" id="KW-1133">Transmembrane helix</keyword>